<reference evidence="1 2" key="1">
    <citation type="submission" date="2019-03" db="EMBL/GenBank/DDBJ databases">
        <title>Genomic Encyclopedia of Type Strains, Phase IV (KMG-IV): sequencing the most valuable type-strain genomes for metagenomic binning, comparative biology and taxonomic classification.</title>
        <authorList>
            <person name="Goeker M."/>
        </authorList>
    </citation>
    <scope>NUCLEOTIDE SEQUENCE [LARGE SCALE GENOMIC DNA]</scope>
    <source>
        <strain evidence="1 2">DSM 100059</strain>
    </source>
</reference>
<comment type="caution">
    <text evidence="1">The sequence shown here is derived from an EMBL/GenBank/DDBJ whole genome shotgun (WGS) entry which is preliminary data.</text>
</comment>
<dbReference type="PROSITE" id="PS51318">
    <property type="entry name" value="TAT"/>
    <property type="match status" value="1"/>
</dbReference>
<accession>A0A4R8DU60</accession>
<keyword evidence="2" id="KW-1185">Reference proteome</keyword>
<gene>
    <name evidence="1" type="ORF">EDB95_2493</name>
</gene>
<sequence length="219" mass="23953">MSTTTRRSFLGNIAVGTAALATLNVPLHLNATPARAGDADTWFSQLKGKHRIVLDVPHPNELFPFAWSRVFLMTNMATGTPEKENNVVVVLRHEGIPFAFEDRIWEKYKFGEVFKYNDPKTKAPSTRNPFWKPMHGDFTVPGLGPVDIGIDQLQNSGVMFCVCDVAMTVYSAALAGSGDPAEVKKDWMSGLLPGVQPMPSGVWAVGRAQEHGCSYVFAG</sequence>
<dbReference type="InterPro" id="IPR027396">
    <property type="entry name" value="DsrEFH-like"/>
</dbReference>
<dbReference type="EMBL" id="SODV01000001">
    <property type="protein sequence ID" value="TDX01458.1"/>
    <property type="molecule type" value="Genomic_DNA"/>
</dbReference>
<dbReference type="AlphaFoldDB" id="A0A4R8DU60"/>
<evidence type="ECO:0000313" key="1">
    <source>
        <dbReference type="EMBL" id="TDX01458.1"/>
    </source>
</evidence>
<dbReference type="RefSeq" id="WP_133994005.1">
    <property type="nucleotide sequence ID" value="NZ_SODV01000001.1"/>
</dbReference>
<dbReference type="NCBIfam" id="TIGR01409">
    <property type="entry name" value="TAT_signal_seq"/>
    <property type="match status" value="1"/>
</dbReference>
<evidence type="ECO:0000313" key="2">
    <source>
        <dbReference type="Proteomes" id="UP000294498"/>
    </source>
</evidence>
<protein>
    <submittedName>
        <fullName evidence="1">Secreted protein</fullName>
    </submittedName>
</protein>
<dbReference type="InterPro" id="IPR019546">
    <property type="entry name" value="TAT_signal_bac_arc"/>
</dbReference>
<dbReference type="OrthoDB" id="1174147at2"/>
<dbReference type="Proteomes" id="UP000294498">
    <property type="component" value="Unassembled WGS sequence"/>
</dbReference>
<name>A0A4R8DU60_9BACT</name>
<dbReference type="InterPro" id="IPR006311">
    <property type="entry name" value="TAT_signal"/>
</dbReference>
<organism evidence="1 2">
    <name type="scientific">Dinghuibacter silviterrae</name>
    <dbReference type="NCBI Taxonomy" id="1539049"/>
    <lineage>
        <taxon>Bacteria</taxon>
        <taxon>Pseudomonadati</taxon>
        <taxon>Bacteroidota</taxon>
        <taxon>Chitinophagia</taxon>
        <taxon>Chitinophagales</taxon>
        <taxon>Chitinophagaceae</taxon>
        <taxon>Dinghuibacter</taxon>
    </lineage>
</organism>
<dbReference type="Gene3D" id="3.40.1260.10">
    <property type="entry name" value="DsrEFH-like"/>
    <property type="match status" value="1"/>
</dbReference>
<proteinExistence type="predicted"/>